<proteinExistence type="predicted"/>
<feature type="compositionally biased region" description="Basic and acidic residues" evidence="1">
    <location>
        <begin position="57"/>
        <end position="68"/>
    </location>
</feature>
<organism evidence="2 3">
    <name type="scientific">Dreissena polymorpha</name>
    <name type="common">Zebra mussel</name>
    <name type="synonym">Mytilus polymorpha</name>
    <dbReference type="NCBI Taxonomy" id="45954"/>
    <lineage>
        <taxon>Eukaryota</taxon>
        <taxon>Metazoa</taxon>
        <taxon>Spiralia</taxon>
        <taxon>Lophotrochozoa</taxon>
        <taxon>Mollusca</taxon>
        <taxon>Bivalvia</taxon>
        <taxon>Autobranchia</taxon>
        <taxon>Heteroconchia</taxon>
        <taxon>Euheterodonta</taxon>
        <taxon>Imparidentia</taxon>
        <taxon>Neoheterodontei</taxon>
        <taxon>Myida</taxon>
        <taxon>Dreissenoidea</taxon>
        <taxon>Dreissenidae</taxon>
        <taxon>Dreissena</taxon>
    </lineage>
</organism>
<keyword evidence="3" id="KW-1185">Reference proteome</keyword>
<accession>A0A9D4HDA3</accession>
<evidence type="ECO:0000256" key="1">
    <source>
        <dbReference type="SAM" id="MobiDB-lite"/>
    </source>
</evidence>
<evidence type="ECO:0000313" key="3">
    <source>
        <dbReference type="Proteomes" id="UP000828390"/>
    </source>
</evidence>
<gene>
    <name evidence="2" type="ORF">DPMN_073494</name>
</gene>
<dbReference type="AlphaFoldDB" id="A0A9D4HDA3"/>
<protein>
    <submittedName>
        <fullName evidence="2">Uncharacterized protein</fullName>
    </submittedName>
</protein>
<comment type="caution">
    <text evidence="2">The sequence shown here is derived from an EMBL/GenBank/DDBJ whole genome shotgun (WGS) entry which is preliminary data.</text>
</comment>
<sequence>MIEVPKQAEEGSSQYSSQHTQPVSVITPVGGVCGSPTRKEQMQKDQLSQQKVHSRLSKNDDGKDKPSI</sequence>
<evidence type="ECO:0000313" key="2">
    <source>
        <dbReference type="EMBL" id="KAH3713697.1"/>
    </source>
</evidence>
<reference evidence="2" key="2">
    <citation type="submission" date="2020-11" db="EMBL/GenBank/DDBJ databases">
        <authorList>
            <person name="McCartney M.A."/>
            <person name="Auch B."/>
            <person name="Kono T."/>
            <person name="Mallez S."/>
            <person name="Becker A."/>
            <person name="Gohl D.M."/>
            <person name="Silverstein K.A.T."/>
            <person name="Koren S."/>
            <person name="Bechman K.B."/>
            <person name="Herman A."/>
            <person name="Abrahante J.E."/>
            <person name="Garbe J."/>
        </authorList>
    </citation>
    <scope>NUCLEOTIDE SEQUENCE</scope>
    <source>
        <strain evidence="2">Duluth1</strain>
        <tissue evidence="2">Whole animal</tissue>
    </source>
</reference>
<feature type="region of interest" description="Disordered" evidence="1">
    <location>
        <begin position="1"/>
        <end position="68"/>
    </location>
</feature>
<dbReference type="EMBL" id="JAIWYP010000014">
    <property type="protein sequence ID" value="KAH3713697.1"/>
    <property type="molecule type" value="Genomic_DNA"/>
</dbReference>
<feature type="compositionally biased region" description="Polar residues" evidence="1">
    <location>
        <begin position="10"/>
        <end position="24"/>
    </location>
</feature>
<dbReference type="Proteomes" id="UP000828390">
    <property type="component" value="Unassembled WGS sequence"/>
</dbReference>
<name>A0A9D4HDA3_DREPO</name>
<reference evidence="2" key="1">
    <citation type="journal article" date="2019" name="bioRxiv">
        <title>The Genome of the Zebra Mussel, Dreissena polymorpha: A Resource for Invasive Species Research.</title>
        <authorList>
            <person name="McCartney M.A."/>
            <person name="Auch B."/>
            <person name="Kono T."/>
            <person name="Mallez S."/>
            <person name="Zhang Y."/>
            <person name="Obille A."/>
            <person name="Becker A."/>
            <person name="Abrahante J.E."/>
            <person name="Garbe J."/>
            <person name="Badalamenti J.P."/>
            <person name="Herman A."/>
            <person name="Mangelson H."/>
            <person name="Liachko I."/>
            <person name="Sullivan S."/>
            <person name="Sone E.D."/>
            <person name="Koren S."/>
            <person name="Silverstein K.A.T."/>
            <person name="Beckman K.B."/>
            <person name="Gohl D.M."/>
        </authorList>
    </citation>
    <scope>NUCLEOTIDE SEQUENCE</scope>
    <source>
        <strain evidence="2">Duluth1</strain>
        <tissue evidence="2">Whole animal</tissue>
    </source>
</reference>